<evidence type="ECO:0000256" key="11">
    <source>
        <dbReference type="ARBA" id="ARBA00037312"/>
    </source>
</evidence>
<comment type="catalytic activity">
    <reaction evidence="15">
        <text>[(1-&gt;4)-alpha-D-galacturonosyl](n) + H2O = alpha-D-galacturonate + [(1-&gt;4)-alpha-D-galacturonosyl](n-1)</text>
        <dbReference type="Rhea" id="RHEA:14117"/>
        <dbReference type="Rhea" id="RHEA-COMP:14570"/>
        <dbReference type="Rhea" id="RHEA-COMP:14572"/>
        <dbReference type="ChEBI" id="CHEBI:15377"/>
        <dbReference type="ChEBI" id="CHEBI:58658"/>
        <dbReference type="ChEBI" id="CHEBI:140523"/>
        <dbReference type="EC" id="3.2.1.67"/>
    </reaction>
</comment>
<organism evidence="18 19">
    <name type="scientific">Penicillium chermesinum</name>
    <dbReference type="NCBI Taxonomy" id="63820"/>
    <lineage>
        <taxon>Eukaryota</taxon>
        <taxon>Fungi</taxon>
        <taxon>Dikarya</taxon>
        <taxon>Ascomycota</taxon>
        <taxon>Pezizomycotina</taxon>
        <taxon>Eurotiomycetes</taxon>
        <taxon>Eurotiomycetidae</taxon>
        <taxon>Eurotiales</taxon>
        <taxon>Aspergillaceae</taxon>
        <taxon>Penicillium</taxon>
    </lineage>
</organism>
<evidence type="ECO:0000313" key="18">
    <source>
        <dbReference type="EMBL" id="KAJ5220317.1"/>
    </source>
</evidence>
<dbReference type="Pfam" id="PF00295">
    <property type="entry name" value="Glyco_hydro_28"/>
    <property type="match status" value="1"/>
</dbReference>
<dbReference type="GO" id="GO:0047911">
    <property type="term" value="F:galacturan 1,4-alpha-galacturonidase activity"/>
    <property type="evidence" value="ECO:0007669"/>
    <property type="project" value="UniProtKB-EC"/>
</dbReference>
<evidence type="ECO:0000256" key="10">
    <source>
        <dbReference type="ARBA" id="ARBA00023316"/>
    </source>
</evidence>
<keyword evidence="7" id="KW-1015">Disulfide bond</keyword>
<evidence type="ECO:0000256" key="8">
    <source>
        <dbReference type="ARBA" id="ARBA00023180"/>
    </source>
</evidence>
<keyword evidence="4" id="KW-0732">Signal</keyword>
<gene>
    <name evidence="18" type="ORF">N7468_009521</name>
</gene>
<keyword evidence="6 16" id="KW-0378">Hydrolase</keyword>
<evidence type="ECO:0000256" key="5">
    <source>
        <dbReference type="ARBA" id="ARBA00022737"/>
    </source>
</evidence>
<comment type="similarity">
    <text evidence="2 16">Belongs to the glycosyl hydrolase 28 family.</text>
</comment>
<comment type="caution">
    <text evidence="18">The sequence shown here is derived from an EMBL/GenBank/DDBJ whole genome shotgun (WGS) entry which is preliminary data.</text>
</comment>
<feature type="region of interest" description="Disordered" evidence="17">
    <location>
        <begin position="370"/>
        <end position="421"/>
    </location>
</feature>
<dbReference type="OrthoDB" id="187139at2759"/>
<feature type="compositionally biased region" description="Basic and acidic residues" evidence="17">
    <location>
        <begin position="608"/>
        <end position="631"/>
    </location>
</feature>
<reference evidence="18" key="2">
    <citation type="journal article" date="2023" name="IMA Fungus">
        <title>Comparative genomic study of the Penicillium genus elucidates a diverse pangenome and 15 lateral gene transfer events.</title>
        <authorList>
            <person name="Petersen C."/>
            <person name="Sorensen T."/>
            <person name="Nielsen M.R."/>
            <person name="Sondergaard T.E."/>
            <person name="Sorensen J.L."/>
            <person name="Fitzpatrick D.A."/>
            <person name="Frisvad J.C."/>
            <person name="Nielsen K.L."/>
        </authorList>
    </citation>
    <scope>NUCLEOTIDE SEQUENCE</scope>
    <source>
        <strain evidence="18">IBT 19713</strain>
    </source>
</reference>
<dbReference type="InterPro" id="IPR000743">
    <property type="entry name" value="Glyco_hydro_28"/>
</dbReference>
<dbReference type="GO" id="GO:0071555">
    <property type="term" value="P:cell wall organization"/>
    <property type="evidence" value="ECO:0007669"/>
    <property type="project" value="UniProtKB-KW"/>
</dbReference>
<keyword evidence="3" id="KW-0964">Secreted</keyword>
<sequence>MNYYTMTPVSATDLSNVQIQMNGNIHLPQNITAVQEIVNGSSGALYSNGKYWFSLVGSNIDYIGSSNVKHGWVYSYGQAWWDANPPKGTGIESRPHLLHIGSLGEDQAVFANVTNIHFADVTAINALYGARFKSWIGGQGLAKNITWSNMRMYNVTFPVFVTQTYSNQGSSQTQLVNGAVTGRVNNASVMMEDFTWSGFTGQPTPTSPEMDLAYPSHVECNTNSSCKGFQTKDIHIIPQSVSPATVICMNATAALNPKLGFPFLFGSVFFQSPILLSSSIIYSNPSLAAIMIPYQVLFSQQQPRPRFCIFRPGGVIAPLIPLDELPAWVNICLTPNMVFGMQPASLSYIPREGEYDVICHHCSSSVDSLHQSVSERNGDSQSRSSPSSTSQTKRCPGAFFTEIPDGDVHTESKGSIKLPPPAIPLTTVIQNPLMGVQLYEIVGKGSHVRSASLVFQNPMKLSNSTPSSSEESMPARPGTIHSDHASQNAPGTPATSVDESDKAPTDSKIPEEQARNKRKLMRTLYEEENCTGKRPDSPYPFGSRDDSITSVASTISLVQAVELLKTRNEEALKSQRGPQKAKKSFNPSAYSNSKRKPRRVRSKARRNVRFEHRAAKKDKCSDAAHDHKQGKPEVVNSATKRRDRRERAFRRKHEGKESASQHWHMMMIPNWGSNGPRR</sequence>
<dbReference type="InterPro" id="IPR011050">
    <property type="entry name" value="Pectin_lyase_fold/virulence"/>
</dbReference>
<dbReference type="GO" id="GO:0005576">
    <property type="term" value="C:extracellular region"/>
    <property type="evidence" value="ECO:0007669"/>
    <property type="project" value="UniProtKB-SubCell"/>
</dbReference>
<evidence type="ECO:0000256" key="12">
    <source>
        <dbReference type="ARBA" id="ARBA00038933"/>
    </source>
</evidence>
<feature type="region of interest" description="Disordered" evidence="17">
    <location>
        <begin position="459"/>
        <end position="518"/>
    </location>
</feature>
<keyword evidence="10" id="KW-0961">Cell wall biogenesis/degradation</keyword>
<comment type="function">
    <text evidence="11">Specific in hydrolyzing the terminal glycosidic bond of polygalacturonic acid and oligogalacturonates.</text>
</comment>
<feature type="compositionally biased region" description="Low complexity" evidence="17">
    <location>
        <begin position="462"/>
        <end position="472"/>
    </location>
</feature>
<dbReference type="EMBL" id="JAPQKS010000007">
    <property type="protein sequence ID" value="KAJ5220317.1"/>
    <property type="molecule type" value="Genomic_DNA"/>
</dbReference>
<dbReference type="EC" id="3.2.1.67" evidence="12"/>
<feature type="region of interest" description="Disordered" evidence="17">
    <location>
        <begin position="570"/>
        <end position="678"/>
    </location>
</feature>
<evidence type="ECO:0000256" key="4">
    <source>
        <dbReference type="ARBA" id="ARBA00022729"/>
    </source>
</evidence>
<evidence type="ECO:0000256" key="17">
    <source>
        <dbReference type="SAM" id="MobiDB-lite"/>
    </source>
</evidence>
<proteinExistence type="inferred from homology"/>
<evidence type="ECO:0000256" key="1">
    <source>
        <dbReference type="ARBA" id="ARBA00004613"/>
    </source>
</evidence>
<dbReference type="GO" id="GO:0004650">
    <property type="term" value="F:polygalacturonase activity"/>
    <property type="evidence" value="ECO:0007669"/>
    <property type="project" value="InterPro"/>
</dbReference>
<dbReference type="GeneID" id="83206120"/>
<dbReference type="RefSeq" id="XP_058327147.1">
    <property type="nucleotide sequence ID" value="XM_058478817.1"/>
</dbReference>
<keyword evidence="5" id="KW-0677">Repeat</keyword>
<keyword evidence="8" id="KW-0325">Glycoprotein</keyword>
<evidence type="ECO:0000256" key="3">
    <source>
        <dbReference type="ARBA" id="ARBA00022525"/>
    </source>
</evidence>
<name>A0A9W9NI01_9EURO</name>
<dbReference type="Gene3D" id="2.160.20.10">
    <property type="entry name" value="Single-stranded right-handed beta-helix, Pectin lyase-like"/>
    <property type="match status" value="1"/>
</dbReference>
<evidence type="ECO:0000256" key="15">
    <source>
        <dbReference type="ARBA" id="ARBA00048766"/>
    </source>
</evidence>
<reference evidence="18" key="1">
    <citation type="submission" date="2022-11" db="EMBL/GenBank/DDBJ databases">
        <authorList>
            <person name="Petersen C."/>
        </authorList>
    </citation>
    <scope>NUCLEOTIDE SEQUENCE</scope>
    <source>
        <strain evidence="18">IBT 19713</strain>
    </source>
</reference>
<evidence type="ECO:0000256" key="2">
    <source>
        <dbReference type="ARBA" id="ARBA00008834"/>
    </source>
</evidence>
<feature type="compositionally biased region" description="Basic residues" evidence="17">
    <location>
        <begin position="593"/>
        <end position="607"/>
    </location>
</feature>
<evidence type="ECO:0000256" key="16">
    <source>
        <dbReference type="RuleBase" id="RU361169"/>
    </source>
</evidence>
<keyword evidence="19" id="KW-1185">Reference proteome</keyword>
<dbReference type="PANTHER" id="PTHR31736">
    <property type="match status" value="1"/>
</dbReference>
<protein>
    <recommendedName>
        <fullName evidence="12">galacturonan 1,4-alpha-galacturonidase</fullName>
        <ecNumber evidence="12">3.2.1.67</ecNumber>
    </recommendedName>
    <alternativeName>
        <fullName evidence="13">Galacturan 1,4-alpha-galacturonidase C</fullName>
    </alternativeName>
    <alternativeName>
        <fullName evidence="14">Poly(1,4-alpha-D-galacturonide)galacturonohydrolase C</fullName>
    </alternativeName>
</protein>
<keyword evidence="9 16" id="KW-0326">Glycosidase</keyword>
<dbReference type="GO" id="GO:0005975">
    <property type="term" value="P:carbohydrate metabolic process"/>
    <property type="evidence" value="ECO:0007669"/>
    <property type="project" value="InterPro"/>
</dbReference>
<evidence type="ECO:0000256" key="6">
    <source>
        <dbReference type="ARBA" id="ARBA00022801"/>
    </source>
</evidence>
<comment type="subcellular location">
    <subcellularLocation>
        <location evidence="1">Secreted</location>
    </subcellularLocation>
</comment>
<evidence type="ECO:0000313" key="19">
    <source>
        <dbReference type="Proteomes" id="UP001150941"/>
    </source>
</evidence>
<evidence type="ECO:0000256" key="13">
    <source>
        <dbReference type="ARBA" id="ARBA00041474"/>
    </source>
</evidence>
<evidence type="ECO:0000256" key="7">
    <source>
        <dbReference type="ARBA" id="ARBA00023157"/>
    </source>
</evidence>
<dbReference type="Proteomes" id="UP001150941">
    <property type="component" value="Unassembled WGS sequence"/>
</dbReference>
<feature type="compositionally biased region" description="Low complexity" evidence="17">
    <location>
        <begin position="370"/>
        <end position="392"/>
    </location>
</feature>
<feature type="compositionally biased region" description="Basic residues" evidence="17">
    <location>
        <begin position="639"/>
        <end position="653"/>
    </location>
</feature>
<dbReference type="SUPFAM" id="SSF51126">
    <property type="entry name" value="Pectin lyase-like"/>
    <property type="match status" value="1"/>
</dbReference>
<dbReference type="AlphaFoldDB" id="A0A9W9NI01"/>
<dbReference type="InterPro" id="IPR012334">
    <property type="entry name" value="Pectin_lyas_fold"/>
</dbReference>
<accession>A0A9W9NI01</accession>
<evidence type="ECO:0000256" key="9">
    <source>
        <dbReference type="ARBA" id="ARBA00023295"/>
    </source>
</evidence>
<evidence type="ECO:0000256" key="14">
    <source>
        <dbReference type="ARBA" id="ARBA00042262"/>
    </source>
</evidence>
<dbReference type="PANTHER" id="PTHR31736:SF11">
    <property type="entry name" value="EXOPOLYGALACTURONASE C-RELATED"/>
    <property type="match status" value="1"/>
</dbReference>
<feature type="compositionally biased region" description="Basic and acidic residues" evidence="17">
    <location>
        <begin position="499"/>
        <end position="515"/>
    </location>
</feature>
<feature type="compositionally biased region" description="Polar residues" evidence="17">
    <location>
        <begin position="485"/>
        <end position="497"/>
    </location>
</feature>